<dbReference type="GeneID" id="18919439"/>
<sequence>MSYNIQILAQEDKSPEIHVSDWQCTKCDAVFPQKNIARLHLRVRHTFKLFASRAEVCVAVHRT</sequence>
<keyword evidence="4" id="KW-1185">Reference proteome</keyword>
<dbReference type="InParanoid" id="K5VNF4"/>
<evidence type="ECO:0000259" key="2">
    <source>
        <dbReference type="PROSITE" id="PS50157"/>
    </source>
</evidence>
<keyword evidence="1" id="KW-0862">Zinc</keyword>
<accession>K5VNF4</accession>
<dbReference type="InterPro" id="IPR013087">
    <property type="entry name" value="Znf_C2H2_type"/>
</dbReference>
<feature type="domain" description="C2H2-type" evidence="2">
    <location>
        <begin position="22"/>
        <end position="46"/>
    </location>
</feature>
<evidence type="ECO:0000313" key="3">
    <source>
        <dbReference type="EMBL" id="EKM48134.1"/>
    </source>
</evidence>
<dbReference type="Proteomes" id="UP000008370">
    <property type="component" value="Unassembled WGS sequence"/>
</dbReference>
<dbReference type="RefSeq" id="XP_007403314.1">
    <property type="nucleotide sequence ID" value="XM_007403252.1"/>
</dbReference>
<name>K5VNF4_PHACS</name>
<dbReference type="PROSITE" id="PS00028">
    <property type="entry name" value="ZINC_FINGER_C2H2_1"/>
    <property type="match status" value="1"/>
</dbReference>
<keyword evidence="1" id="KW-0479">Metal-binding</keyword>
<organism evidence="3 4">
    <name type="scientific">Phanerochaete carnosa (strain HHB-10118-sp)</name>
    <name type="common">White-rot fungus</name>
    <name type="synonym">Peniophora carnosa</name>
    <dbReference type="NCBI Taxonomy" id="650164"/>
    <lineage>
        <taxon>Eukaryota</taxon>
        <taxon>Fungi</taxon>
        <taxon>Dikarya</taxon>
        <taxon>Basidiomycota</taxon>
        <taxon>Agaricomycotina</taxon>
        <taxon>Agaricomycetes</taxon>
        <taxon>Polyporales</taxon>
        <taxon>Phanerochaetaceae</taxon>
        <taxon>Phanerochaete</taxon>
    </lineage>
</organism>
<dbReference type="KEGG" id="pco:PHACADRAFT_266537"/>
<dbReference type="EMBL" id="JH931388">
    <property type="protein sequence ID" value="EKM48134.1"/>
    <property type="molecule type" value="Genomic_DNA"/>
</dbReference>
<dbReference type="PROSITE" id="PS50157">
    <property type="entry name" value="ZINC_FINGER_C2H2_2"/>
    <property type="match status" value="1"/>
</dbReference>
<protein>
    <recommendedName>
        <fullName evidence="2">C2H2-type domain-containing protein</fullName>
    </recommendedName>
</protein>
<evidence type="ECO:0000256" key="1">
    <source>
        <dbReference type="PROSITE-ProRule" id="PRU00042"/>
    </source>
</evidence>
<reference evidence="3 4" key="1">
    <citation type="journal article" date="2012" name="BMC Genomics">
        <title>Comparative genomics of the white-rot fungi, Phanerochaete carnosa and P. chrysosporium, to elucidate the genetic basis of the distinct wood types they colonize.</title>
        <authorList>
            <person name="Suzuki H."/>
            <person name="MacDonald J."/>
            <person name="Syed K."/>
            <person name="Salamov A."/>
            <person name="Hori C."/>
            <person name="Aerts A."/>
            <person name="Henrissat B."/>
            <person name="Wiebenga A."/>
            <person name="vanKuyk P.A."/>
            <person name="Barry K."/>
            <person name="Lindquist E."/>
            <person name="LaButti K."/>
            <person name="Lapidus A."/>
            <person name="Lucas S."/>
            <person name="Coutinho P."/>
            <person name="Gong Y."/>
            <person name="Samejima M."/>
            <person name="Mahadevan R."/>
            <person name="Abou-Zaid M."/>
            <person name="de Vries R.P."/>
            <person name="Igarashi K."/>
            <person name="Yadav J.S."/>
            <person name="Grigoriev I.V."/>
            <person name="Master E.R."/>
        </authorList>
    </citation>
    <scope>NUCLEOTIDE SEQUENCE [LARGE SCALE GENOMIC DNA]</scope>
    <source>
        <strain evidence="3 4">HHB-10118-sp</strain>
    </source>
</reference>
<dbReference type="HOGENOM" id="CLU_2886567_0_0_1"/>
<dbReference type="AlphaFoldDB" id="K5VNF4"/>
<evidence type="ECO:0000313" key="4">
    <source>
        <dbReference type="Proteomes" id="UP000008370"/>
    </source>
</evidence>
<proteinExistence type="predicted"/>
<keyword evidence="1" id="KW-0863">Zinc-finger</keyword>
<dbReference type="GO" id="GO:0008270">
    <property type="term" value="F:zinc ion binding"/>
    <property type="evidence" value="ECO:0007669"/>
    <property type="project" value="UniProtKB-KW"/>
</dbReference>
<gene>
    <name evidence="3" type="ORF">PHACADRAFT_266537</name>
</gene>